<evidence type="ECO:0000313" key="3">
    <source>
        <dbReference type="EMBL" id="KAF3124952.1"/>
    </source>
</evidence>
<dbReference type="Gene3D" id="3.40.630.30">
    <property type="match status" value="1"/>
</dbReference>
<dbReference type="PANTHER" id="PTHR13355">
    <property type="entry name" value="GLUCOSAMINE 6-PHOSPHATE N-ACETYLTRANSFERASE"/>
    <property type="match status" value="1"/>
</dbReference>
<evidence type="ECO:0000259" key="2">
    <source>
        <dbReference type="PROSITE" id="PS51186"/>
    </source>
</evidence>
<keyword evidence="1 3" id="KW-0808">Transferase</keyword>
<dbReference type="GO" id="GO:0004343">
    <property type="term" value="F:glucosamine 6-phosphate N-acetyltransferase activity"/>
    <property type="evidence" value="ECO:0007669"/>
    <property type="project" value="UniProtKB-UniRule"/>
</dbReference>
<protein>
    <recommendedName>
        <fullName evidence="1">Glucosamine 6-phosphate N-acetyltransferase</fullName>
        <ecNumber evidence="1">2.3.1.4</ecNumber>
    </recommendedName>
</protein>
<evidence type="ECO:0000256" key="1">
    <source>
        <dbReference type="RuleBase" id="RU365086"/>
    </source>
</evidence>
<proteinExistence type="inferred from homology"/>
<dbReference type="EC" id="2.3.1.4" evidence="1"/>
<comment type="pathway">
    <text evidence="1">Nucleotide-sugar biosynthesis; UDP-N-acetyl-alpha-D-glucosamine biosynthesis; N-acetyl-alpha-D-glucosamine 1-phosphate from alpha-D-glucosamine 6-phosphate (route I): step 1/2.</text>
</comment>
<comment type="caution">
    <text evidence="3">The sequence shown here is derived from an EMBL/GenBank/DDBJ whole genome shotgun (WGS) entry which is preliminary data.</text>
</comment>
<name>A0A7C8NMZ1_ORBOL</name>
<keyword evidence="1" id="KW-0012">Acyltransferase</keyword>
<dbReference type="CDD" id="cd04301">
    <property type="entry name" value="NAT_SF"/>
    <property type="match status" value="1"/>
</dbReference>
<comment type="similarity">
    <text evidence="1">Belongs to the acetyltransferase family. GNA1 subfamily.</text>
</comment>
<dbReference type="SUPFAM" id="SSF55729">
    <property type="entry name" value="Acyl-CoA N-acyltransferases (Nat)"/>
    <property type="match status" value="1"/>
</dbReference>
<dbReference type="Proteomes" id="UP000480548">
    <property type="component" value="Unassembled WGS sequence"/>
</dbReference>
<dbReference type="InterPro" id="IPR016181">
    <property type="entry name" value="Acyl_CoA_acyltransferase"/>
</dbReference>
<evidence type="ECO:0000313" key="4">
    <source>
        <dbReference type="Proteomes" id="UP000480548"/>
    </source>
</evidence>
<dbReference type="PROSITE" id="PS51186">
    <property type="entry name" value="GNAT"/>
    <property type="match status" value="1"/>
</dbReference>
<organism evidence="3 4">
    <name type="scientific">Orbilia oligospora</name>
    <name type="common">Nematode-trapping fungus</name>
    <name type="synonym">Arthrobotrys oligospora</name>
    <dbReference type="NCBI Taxonomy" id="2813651"/>
    <lineage>
        <taxon>Eukaryota</taxon>
        <taxon>Fungi</taxon>
        <taxon>Dikarya</taxon>
        <taxon>Ascomycota</taxon>
        <taxon>Pezizomycotina</taxon>
        <taxon>Orbiliomycetes</taxon>
        <taxon>Orbiliales</taxon>
        <taxon>Orbiliaceae</taxon>
        <taxon>Orbilia</taxon>
    </lineage>
</organism>
<gene>
    <name evidence="3" type="primary">GNA1</name>
    <name evidence="3" type="ORF">TWF703_011160</name>
</gene>
<accession>A0A7C8NMZ1</accession>
<dbReference type="InterPro" id="IPR000182">
    <property type="entry name" value="GNAT_dom"/>
</dbReference>
<dbReference type="InterPro" id="IPR039143">
    <property type="entry name" value="GNPNAT1-like"/>
</dbReference>
<dbReference type="Pfam" id="PF00583">
    <property type="entry name" value="Acetyltransf_1"/>
    <property type="match status" value="1"/>
</dbReference>
<reference evidence="3 4" key="1">
    <citation type="submission" date="2019-06" db="EMBL/GenBank/DDBJ databases">
        <authorList>
            <person name="Palmer J.M."/>
        </authorList>
    </citation>
    <scope>NUCLEOTIDE SEQUENCE [LARGE SCALE GENOMIC DNA]</scope>
    <source>
        <strain evidence="3 4">TWF703</strain>
    </source>
</reference>
<comment type="catalytic activity">
    <reaction evidence="1">
        <text>D-glucosamine 6-phosphate + acetyl-CoA = N-acetyl-D-glucosamine 6-phosphate + CoA + H(+)</text>
        <dbReference type="Rhea" id="RHEA:10292"/>
        <dbReference type="ChEBI" id="CHEBI:15378"/>
        <dbReference type="ChEBI" id="CHEBI:57287"/>
        <dbReference type="ChEBI" id="CHEBI:57288"/>
        <dbReference type="ChEBI" id="CHEBI:57513"/>
        <dbReference type="ChEBI" id="CHEBI:58725"/>
        <dbReference type="EC" id="2.3.1.4"/>
    </reaction>
</comment>
<sequence>MSKTASLPSEITAALPLGYTIRELQKTDKAEVLEVLTVLTTVGDITNAAWDERFEYISKHDDTYTILCIIDDEGKVCATGSLIIERKLLVSILVSVEVWWNSSAIANNGLGLNSGVSSIRNCGLVGHIEDIAVAKDQQGKKLGLRMINALDHIAEKAGCYKSILDCSENNRGFYEKCGFKFAGVEMAHYYNK</sequence>
<dbReference type="UniPathway" id="UPA00113">
    <property type="reaction ID" value="UER00529"/>
</dbReference>
<feature type="domain" description="N-acetyltransferase" evidence="2">
    <location>
        <begin position="19"/>
        <end position="192"/>
    </location>
</feature>
<dbReference type="GO" id="GO:0006048">
    <property type="term" value="P:UDP-N-acetylglucosamine biosynthetic process"/>
    <property type="evidence" value="ECO:0007669"/>
    <property type="project" value="UniProtKB-UniRule"/>
</dbReference>
<dbReference type="EMBL" id="WIQZ01000095">
    <property type="protein sequence ID" value="KAF3124952.1"/>
    <property type="molecule type" value="Genomic_DNA"/>
</dbReference>
<dbReference type="PANTHER" id="PTHR13355:SF11">
    <property type="entry name" value="GLUCOSAMINE 6-PHOSPHATE N-ACETYLTRANSFERASE"/>
    <property type="match status" value="1"/>
</dbReference>
<dbReference type="AlphaFoldDB" id="A0A7C8NMZ1"/>